<reference evidence="3 4" key="1">
    <citation type="submission" date="2015-03" db="EMBL/GenBank/DDBJ databases">
        <title>Genome sequencing of Methylobacterium tarhaniae DSM 25844.</title>
        <authorList>
            <person name="Chaudhry V."/>
            <person name="Patil P.B."/>
        </authorList>
    </citation>
    <scope>NUCLEOTIDE SEQUENCE [LARGE SCALE GENOMIC DNA]</scope>
    <source>
        <strain evidence="3 4">DSM 25844</strain>
    </source>
</reference>
<organism evidence="3 4">
    <name type="scientific">Methylobacterium tarhaniae</name>
    <dbReference type="NCBI Taxonomy" id="1187852"/>
    <lineage>
        <taxon>Bacteria</taxon>
        <taxon>Pseudomonadati</taxon>
        <taxon>Pseudomonadota</taxon>
        <taxon>Alphaproteobacteria</taxon>
        <taxon>Hyphomicrobiales</taxon>
        <taxon>Methylobacteriaceae</taxon>
        <taxon>Methylobacterium</taxon>
    </lineage>
</organism>
<keyword evidence="1" id="KW-1133">Transmembrane helix</keyword>
<keyword evidence="1" id="KW-0812">Transmembrane</keyword>
<dbReference type="OrthoDB" id="8481678at2"/>
<feature type="transmembrane region" description="Helical" evidence="1">
    <location>
        <begin position="130"/>
        <end position="152"/>
    </location>
</feature>
<feature type="domain" description="DUF1468" evidence="2">
    <location>
        <begin position="11"/>
        <end position="153"/>
    </location>
</feature>
<dbReference type="Proteomes" id="UP000036449">
    <property type="component" value="Unassembled WGS sequence"/>
</dbReference>
<comment type="caution">
    <text evidence="3">The sequence shown here is derived from an EMBL/GenBank/DDBJ whole genome shotgun (WGS) entry which is preliminary data.</text>
</comment>
<evidence type="ECO:0000313" key="4">
    <source>
        <dbReference type="Proteomes" id="UP000036449"/>
    </source>
</evidence>
<gene>
    <name evidence="3" type="ORF">VQ03_06215</name>
</gene>
<keyword evidence="1" id="KW-0472">Membrane</keyword>
<protein>
    <recommendedName>
        <fullName evidence="2">DUF1468 domain-containing protein</fullName>
    </recommendedName>
</protein>
<accession>A0A0J6TDD4</accession>
<dbReference type="EMBL" id="LABZ01000034">
    <property type="protein sequence ID" value="KMO43877.1"/>
    <property type="molecule type" value="Genomic_DNA"/>
</dbReference>
<dbReference type="AlphaFoldDB" id="A0A0J6TDD4"/>
<dbReference type="RefSeq" id="WP_048450001.1">
    <property type="nucleotide sequence ID" value="NZ_JBNNPJ010000072.1"/>
</dbReference>
<evidence type="ECO:0000313" key="3">
    <source>
        <dbReference type="EMBL" id="KMO43877.1"/>
    </source>
</evidence>
<proteinExistence type="predicted"/>
<name>A0A0J6TDD4_9HYPH</name>
<feature type="transmembrane region" description="Helical" evidence="1">
    <location>
        <begin position="87"/>
        <end position="118"/>
    </location>
</feature>
<evidence type="ECO:0000259" key="2">
    <source>
        <dbReference type="Pfam" id="PF07331"/>
    </source>
</evidence>
<keyword evidence="4" id="KW-1185">Reference proteome</keyword>
<dbReference type="PATRIC" id="fig|1187852.3.peg.4562"/>
<sequence>MPALPHRAVPLGLALAAGAAWLATRRLEVWTDDGPGPGLMPKAAVCLMGCLALALVVAPGKTEPGKAEADGTDSDRDAPADGLDRTFAIYAAACVAIAAAVPWLGFVLPGLLTVFVILRFAEGRSWSASLAYAVALIGAIVLLFGTALNVQFPDGPGERGLRVVRLL</sequence>
<evidence type="ECO:0000256" key="1">
    <source>
        <dbReference type="SAM" id="Phobius"/>
    </source>
</evidence>
<dbReference type="Pfam" id="PF07331">
    <property type="entry name" value="TctB"/>
    <property type="match status" value="1"/>
</dbReference>
<dbReference type="InterPro" id="IPR009936">
    <property type="entry name" value="DUF1468"/>
</dbReference>